<reference evidence="2" key="1">
    <citation type="submission" date="2016-01" db="EMBL/GenBank/DDBJ databases">
        <authorList>
            <person name="Husnik F."/>
        </authorList>
    </citation>
    <scope>NUCLEOTIDE SEQUENCE [LARGE SCALE GENOMIC DNA]</scope>
</reference>
<dbReference type="KEGG" id="den:MHIR_DE00665"/>
<name>A0A143WSU1_9ENTR</name>
<gene>
    <name evidence="1" type="ORF">MHIR_DE00665</name>
</gene>
<protein>
    <submittedName>
        <fullName evidence="1">Uncharacterized protein</fullName>
    </submittedName>
</protein>
<dbReference type="AlphaFoldDB" id="A0A143WSU1"/>
<proteinExistence type="predicted"/>
<accession>A0A143WSU1</accession>
<organism evidence="1 2">
    <name type="scientific">Candidatus Doolittlea endobia</name>
    <dbReference type="NCBI Taxonomy" id="1778262"/>
    <lineage>
        <taxon>Bacteria</taxon>
        <taxon>Pseudomonadati</taxon>
        <taxon>Pseudomonadota</taxon>
        <taxon>Gammaproteobacteria</taxon>
        <taxon>Enterobacterales</taxon>
        <taxon>Enterobacteriaceae</taxon>
        <taxon>Candidatus Doolittlea</taxon>
    </lineage>
</organism>
<dbReference type="EMBL" id="LN999833">
    <property type="protein sequence ID" value="CUX96896.1"/>
    <property type="molecule type" value="Genomic_DNA"/>
</dbReference>
<keyword evidence="2" id="KW-1185">Reference proteome</keyword>
<sequence>MDALSARLWLQYRKLKTNMFPAFRGAILIVVIDGSVDQKLEVSVKACHQKTQHRKQYL</sequence>
<evidence type="ECO:0000313" key="1">
    <source>
        <dbReference type="EMBL" id="CUX96896.1"/>
    </source>
</evidence>
<dbReference type="Proteomes" id="UP000095322">
    <property type="component" value="Chromosome I"/>
</dbReference>
<evidence type="ECO:0000313" key="2">
    <source>
        <dbReference type="Proteomes" id="UP000095322"/>
    </source>
</evidence>
<dbReference type="STRING" id="1778262.MHIR_DE00665"/>